<organism evidence="8 9">
    <name type="scientific">Kaistia hirudinis</name>
    <dbReference type="NCBI Taxonomy" id="1293440"/>
    <lineage>
        <taxon>Bacteria</taxon>
        <taxon>Pseudomonadati</taxon>
        <taxon>Pseudomonadota</taxon>
        <taxon>Alphaproteobacteria</taxon>
        <taxon>Hyphomicrobiales</taxon>
        <taxon>Kaistiaceae</taxon>
        <taxon>Kaistia</taxon>
    </lineage>
</organism>
<feature type="transmembrane region" description="Helical" evidence="6">
    <location>
        <begin position="102"/>
        <end position="121"/>
    </location>
</feature>
<dbReference type="PROSITE" id="PS50850">
    <property type="entry name" value="MFS"/>
    <property type="match status" value="1"/>
</dbReference>
<dbReference type="EMBL" id="JACIDS010000004">
    <property type="protein sequence ID" value="MBB3932320.1"/>
    <property type="molecule type" value="Genomic_DNA"/>
</dbReference>
<dbReference type="Gene3D" id="1.20.1250.20">
    <property type="entry name" value="MFS general substrate transporter like domains"/>
    <property type="match status" value="1"/>
</dbReference>
<evidence type="ECO:0000313" key="8">
    <source>
        <dbReference type="EMBL" id="MBB3932320.1"/>
    </source>
</evidence>
<feature type="transmembrane region" description="Helical" evidence="6">
    <location>
        <begin position="72"/>
        <end position="90"/>
    </location>
</feature>
<feature type="transmembrane region" description="Helical" evidence="6">
    <location>
        <begin position="133"/>
        <end position="153"/>
    </location>
</feature>
<dbReference type="InterPro" id="IPR036259">
    <property type="entry name" value="MFS_trans_sf"/>
</dbReference>
<dbReference type="PANTHER" id="PTHR23501">
    <property type="entry name" value="MAJOR FACILITATOR SUPERFAMILY"/>
    <property type="match status" value="1"/>
</dbReference>
<dbReference type="SUPFAM" id="SSF103473">
    <property type="entry name" value="MFS general substrate transporter"/>
    <property type="match status" value="1"/>
</dbReference>
<evidence type="ECO:0000256" key="1">
    <source>
        <dbReference type="ARBA" id="ARBA00004141"/>
    </source>
</evidence>
<feature type="transmembrane region" description="Helical" evidence="6">
    <location>
        <begin position="165"/>
        <end position="186"/>
    </location>
</feature>
<dbReference type="PRINTS" id="PR01036">
    <property type="entry name" value="TCRTETB"/>
</dbReference>
<evidence type="ECO:0000313" key="9">
    <source>
        <dbReference type="Proteomes" id="UP000553963"/>
    </source>
</evidence>
<gene>
    <name evidence="8" type="ORF">GGR25_003378</name>
</gene>
<keyword evidence="3 6" id="KW-1133">Transmembrane helix</keyword>
<feature type="transmembrane region" description="Helical" evidence="6">
    <location>
        <begin position="381"/>
        <end position="408"/>
    </location>
</feature>
<feature type="transmembrane region" description="Helical" evidence="6">
    <location>
        <begin position="322"/>
        <end position="340"/>
    </location>
</feature>
<protein>
    <submittedName>
        <fullName evidence="8">MFS family permease</fullName>
    </submittedName>
</protein>
<feature type="transmembrane region" description="Helical" evidence="6">
    <location>
        <begin position="192"/>
        <end position="211"/>
    </location>
</feature>
<feature type="transmembrane region" description="Helical" evidence="6">
    <location>
        <begin position="428"/>
        <end position="448"/>
    </location>
</feature>
<feature type="domain" description="Major facilitator superfamily (MFS) profile" evidence="7">
    <location>
        <begin position="38"/>
        <end position="483"/>
    </location>
</feature>
<dbReference type="InterPro" id="IPR011701">
    <property type="entry name" value="MFS"/>
</dbReference>
<feature type="transmembrane region" description="Helical" evidence="6">
    <location>
        <begin position="248"/>
        <end position="268"/>
    </location>
</feature>
<feature type="transmembrane region" description="Helical" evidence="6">
    <location>
        <begin position="289"/>
        <end position="310"/>
    </location>
</feature>
<evidence type="ECO:0000256" key="3">
    <source>
        <dbReference type="ARBA" id="ARBA00022989"/>
    </source>
</evidence>
<feature type="transmembrane region" description="Helical" evidence="6">
    <location>
        <begin position="460"/>
        <end position="482"/>
    </location>
</feature>
<name>A0A840APN8_9HYPH</name>
<dbReference type="PANTHER" id="PTHR23501:SF154">
    <property type="entry name" value="MULTIDRUG-EFFLUX TRANSPORTER RV1634-RELATED"/>
    <property type="match status" value="1"/>
</dbReference>
<keyword evidence="2 6" id="KW-0812">Transmembrane</keyword>
<dbReference type="GO" id="GO:0005886">
    <property type="term" value="C:plasma membrane"/>
    <property type="evidence" value="ECO:0007669"/>
    <property type="project" value="TreeGrafter"/>
</dbReference>
<keyword evidence="4 6" id="KW-0472">Membrane</keyword>
<feature type="transmembrane region" description="Helical" evidence="6">
    <location>
        <begin position="223"/>
        <end position="242"/>
    </location>
</feature>
<evidence type="ECO:0000256" key="5">
    <source>
        <dbReference type="SAM" id="MobiDB-lite"/>
    </source>
</evidence>
<evidence type="ECO:0000256" key="4">
    <source>
        <dbReference type="ARBA" id="ARBA00023136"/>
    </source>
</evidence>
<dbReference type="Pfam" id="PF07690">
    <property type="entry name" value="MFS_1"/>
    <property type="match status" value="1"/>
</dbReference>
<proteinExistence type="predicted"/>
<dbReference type="GO" id="GO:0022857">
    <property type="term" value="F:transmembrane transporter activity"/>
    <property type="evidence" value="ECO:0007669"/>
    <property type="project" value="InterPro"/>
</dbReference>
<feature type="transmembrane region" description="Helical" evidence="6">
    <location>
        <begin position="352"/>
        <end position="375"/>
    </location>
</feature>
<comment type="subcellular location">
    <subcellularLocation>
        <location evidence="1">Membrane</location>
        <topology evidence="1">Multi-pass membrane protein</topology>
    </subcellularLocation>
</comment>
<feature type="compositionally biased region" description="Basic and acidic residues" evidence="5">
    <location>
        <begin position="16"/>
        <end position="25"/>
    </location>
</feature>
<dbReference type="InterPro" id="IPR020846">
    <property type="entry name" value="MFS_dom"/>
</dbReference>
<sequence length="489" mass="50353">MQSDSPSTNEAPAKGGTDHPAHEDGRWGQLFSGRNGIYSAALAGGVVLHACNMYVATTVMPSVVADIGGLDFYAWATTLFVVTSILAATLTAKLLKALGPRGAYCVSLLIFAAGTIVASLANDMAVMLLGRSIQGFGGGFLYALAYAVTRLVFPPALWARAVGLIGAMFGIATLIGPAIGGIFAEFGDWRAAFWSLLPVIAIFAVIAFISLPRTSPGKEERAPIAYAQILLLTAAVLIVSAGSLSPVLLWNLAGLGAAVVLIALIVVIERSGGARLLPRGSFSRGAPLGLVYLMIALLMTGVQPEIFVPYLVQTLHGQSPLWAGYLAALVAVGWSTASLLSPRFRGRGGDRLLIIGPPILLAGLVLLAIVMPVPGGGAWQWLAPICLGLILVGFGIGLTWPGLVTMVYRHAPVDEQDLASGGMTTVQLFAAALGAALAGMIANVAGVADPGGVAGASKAAFWIFALFALAPLASIVLARPLLRLAGARS</sequence>
<feature type="transmembrane region" description="Helical" evidence="6">
    <location>
        <begin position="36"/>
        <end position="60"/>
    </location>
</feature>
<feature type="compositionally biased region" description="Polar residues" evidence="5">
    <location>
        <begin position="1"/>
        <end position="10"/>
    </location>
</feature>
<accession>A0A840APN8</accession>
<evidence type="ECO:0000256" key="6">
    <source>
        <dbReference type="SAM" id="Phobius"/>
    </source>
</evidence>
<reference evidence="8 9" key="1">
    <citation type="submission" date="2020-08" db="EMBL/GenBank/DDBJ databases">
        <title>Genomic Encyclopedia of Type Strains, Phase IV (KMG-IV): sequencing the most valuable type-strain genomes for metagenomic binning, comparative biology and taxonomic classification.</title>
        <authorList>
            <person name="Goeker M."/>
        </authorList>
    </citation>
    <scope>NUCLEOTIDE SEQUENCE [LARGE SCALE GENOMIC DNA]</scope>
    <source>
        <strain evidence="8 9">DSM 25966</strain>
    </source>
</reference>
<keyword evidence="9" id="KW-1185">Reference proteome</keyword>
<feature type="region of interest" description="Disordered" evidence="5">
    <location>
        <begin position="1"/>
        <end position="25"/>
    </location>
</feature>
<evidence type="ECO:0000259" key="7">
    <source>
        <dbReference type="PROSITE" id="PS50850"/>
    </source>
</evidence>
<evidence type="ECO:0000256" key="2">
    <source>
        <dbReference type="ARBA" id="ARBA00022692"/>
    </source>
</evidence>
<dbReference type="RefSeq" id="WP_183399965.1">
    <property type="nucleotide sequence ID" value="NZ_JACIDS010000004.1"/>
</dbReference>
<comment type="caution">
    <text evidence="8">The sequence shown here is derived from an EMBL/GenBank/DDBJ whole genome shotgun (WGS) entry which is preliminary data.</text>
</comment>
<dbReference type="Proteomes" id="UP000553963">
    <property type="component" value="Unassembled WGS sequence"/>
</dbReference>
<dbReference type="AlphaFoldDB" id="A0A840APN8"/>